<feature type="domain" description="Carrier" evidence="1">
    <location>
        <begin position="17"/>
        <end position="95"/>
    </location>
</feature>
<reference evidence="3" key="1">
    <citation type="journal article" date="2019" name="Int. J. Syst. Evol. Microbiol.">
        <title>The Global Catalogue of Microorganisms (GCM) 10K type strain sequencing project: providing services to taxonomists for standard genome sequencing and annotation.</title>
        <authorList>
            <consortium name="The Broad Institute Genomics Platform"/>
            <consortium name="The Broad Institute Genome Sequencing Center for Infectious Disease"/>
            <person name="Wu L."/>
            <person name="Ma J."/>
        </authorList>
    </citation>
    <scope>NUCLEOTIDE SEQUENCE [LARGE SCALE GENOMIC DNA]</scope>
    <source>
        <strain evidence="3">NBRC 3266</strain>
    </source>
</reference>
<organism evidence="2 3">
    <name type="scientific">Gluconobacter kondonii</name>
    <dbReference type="NCBI Taxonomy" id="941463"/>
    <lineage>
        <taxon>Bacteria</taxon>
        <taxon>Pseudomonadati</taxon>
        <taxon>Pseudomonadota</taxon>
        <taxon>Alphaproteobacteria</taxon>
        <taxon>Acetobacterales</taxon>
        <taxon>Acetobacteraceae</taxon>
        <taxon>Gluconobacter</taxon>
    </lineage>
</organism>
<dbReference type="SUPFAM" id="SSF47336">
    <property type="entry name" value="ACP-like"/>
    <property type="match status" value="1"/>
</dbReference>
<dbReference type="InterPro" id="IPR036736">
    <property type="entry name" value="ACP-like_sf"/>
</dbReference>
<gene>
    <name evidence="2" type="ORF">GCM10007870_15250</name>
</gene>
<comment type="caution">
    <text evidence="2">The sequence shown here is derived from an EMBL/GenBank/DDBJ whole genome shotgun (WGS) entry which is preliminary data.</text>
</comment>
<evidence type="ECO:0000313" key="3">
    <source>
        <dbReference type="Proteomes" id="UP001156629"/>
    </source>
</evidence>
<evidence type="ECO:0000313" key="2">
    <source>
        <dbReference type="EMBL" id="GLQ65941.1"/>
    </source>
</evidence>
<accession>A0ABQ5WTF9</accession>
<dbReference type="Pfam" id="PF00550">
    <property type="entry name" value="PP-binding"/>
    <property type="match status" value="1"/>
</dbReference>
<dbReference type="EMBL" id="BSNV01000006">
    <property type="protein sequence ID" value="GLQ65941.1"/>
    <property type="molecule type" value="Genomic_DNA"/>
</dbReference>
<name>A0ABQ5WTF9_9PROT</name>
<dbReference type="InterPro" id="IPR009081">
    <property type="entry name" value="PP-bd_ACP"/>
</dbReference>
<keyword evidence="3" id="KW-1185">Reference proteome</keyword>
<dbReference type="Gene3D" id="1.10.1200.10">
    <property type="entry name" value="ACP-like"/>
    <property type="match status" value="1"/>
</dbReference>
<evidence type="ECO:0000259" key="1">
    <source>
        <dbReference type="PROSITE" id="PS50075"/>
    </source>
</evidence>
<sequence>MDARSNLYYLKFGVLKMNRNDVVEQITKIFQDVFDDPNLTLKDDTTAQDIPGWDSVAMINIIVAIEEHFNIRLKTREIDALKSVGDLYETVLTKVS</sequence>
<dbReference type="Proteomes" id="UP001156629">
    <property type="component" value="Unassembled WGS sequence"/>
</dbReference>
<proteinExistence type="predicted"/>
<dbReference type="PROSITE" id="PS50075">
    <property type="entry name" value="CARRIER"/>
    <property type="match status" value="1"/>
</dbReference>
<protein>
    <recommendedName>
        <fullName evidence="1">Carrier domain-containing protein</fullName>
    </recommendedName>
</protein>